<keyword evidence="2" id="KW-1133">Transmembrane helix</keyword>
<comment type="caution">
    <text evidence="3">The sequence shown here is derived from an EMBL/GenBank/DDBJ whole genome shotgun (WGS) entry which is preliminary data.</text>
</comment>
<feature type="transmembrane region" description="Helical" evidence="2">
    <location>
        <begin position="156"/>
        <end position="182"/>
    </location>
</feature>
<evidence type="ECO:0000313" key="4">
    <source>
        <dbReference type="Proteomes" id="UP001152320"/>
    </source>
</evidence>
<dbReference type="AlphaFoldDB" id="A0A9Q1CCH6"/>
<protein>
    <submittedName>
        <fullName evidence="3">Uncharacterized protein</fullName>
    </submittedName>
</protein>
<feature type="compositionally biased region" description="Polar residues" evidence="1">
    <location>
        <begin position="316"/>
        <end position="333"/>
    </location>
</feature>
<feature type="region of interest" description="Disordered" evidence="1">
    <location>
        <begin position="201"/>
        <end position="226"/>
    </location>
</feature>
<feature type="compositionally biased region" description="Basic and acidic residues" evidence="1">
    <location>
        <begin position="373"/>
        <end position="385"/>
    </location>
</feature>
<keyword evidence="2" id="KW-0812">Transmembrane</keyword>
<feature type="region of interest" description="Disordered" evidence="1">
    <location>
        <begin position="250"/>
        <end position="334"/>
    </location>
</feature>
<evidence type="ECO:0000256" key="2">
    <source>
        <dbReference type="SAM" id="Phobius"/>
    </source>
</evidence>
<feature type="compositionally biased region" description="Polar residues" evidence="1">
    <location>
        <begin position="351"/>
        <end position="372"/>
    </location>
</feature>
<dbReference type="EMBL" id="JAIZAY010000005">
    <property type="protein sequence ID" value="KAJ8042203.1"/>
    <property type="molecule type" value="Genomic_DNA"/>
</dbReference>
<evidence type="ECO:0000313" key="3">
    <source>
        <dbReference type="EMBL" id="KAJ8042203.1"/>
    </source>
</evidence>
<sequence length="394" mass="44114">MFIGSWSEYVADRKRKYLSGSVQILLAESDAENGSLDAMTIPTPTFHRYTITVYDDFLGFFFGVTITFCNDFVPDYLIQRENFNLKCYTFTADERMGISLQICVMLISQNECPEILYVEDIELVGDQSGVLTFDGLECNVTIEERDNSDVFNDLHIALLIVAAVGFLLWLSTICIAFCVCCYKSKEKDHELGLKLVSGQPHCGPPSDQAPHPNKNAVKEQEDPYDKAPQLKEKQLHQPDTKLNDQLLVSRADQPETSRLDNSVKSQSSPEYLEPKPMTNQTATPLKKNTANPPQSRSTSLTEDQSHQPGRGLCQPETGSSKRSVSSNDPSVDTNELADFRGQLEMVFMTKVGNSAHDSPSNDRVNSNLNVPTRSDEEKKAERMISDELQYDAVE</sequence>
<reference evidence="3" key="1">
    <citation type="submission" date="2021-10" db="EMBL/GenBank/DDBJ databases">
        <title>Tropical sea cucumber genome reveals ecological adaptation and Cuvierian tubules defense mechanism.</title>
        <authorList>
            <person name="Chen T."/>
        </authorList>
    </citation>
    <scope>NUCLEOTIDE SEQUENCE</scope>
    <source>
        <strain evidence="3">Nanhai2018</strain>
        <tissue evidence="3">Muscle</tissue>
    </source>
</reference>
<organism evidence="3 4">
    <name type="scientific">Holothuria leucospilota</name>
    <name type="common">Black long sea cucumber</name>
    <name type="synonym">Mertensiothuria leucospilota</name>
    <dbReference type="NCBI Taxonomy" id="206669"/>
    <lineage>
        <taxon>Eukaryota</taxon>
        <taxon>Metazoa</taxon>
        <taxon>Echinodermata</taxon>
        <taxon>Eleutherozoa</taxon>
        <taxon>Echinozoa</taxon>
        <taxon>Holothuroidea</taxon>
        <taxon>Aspidochirotacea</taxon>
        <taxon>Aspidochirotida</taxon>
        <taxon>Holothuriidae</taxon>
        <taxon>Holothuria</taxon>
    </lineage>
</organism>
<feature type="compositionally biased region" description="Polar residues" evidence="1">
    <location>
        <begin position="259"/>
        <end position="269"/>
    </location>
</feature>
<feature type="region of interest" description="Disordered" evidence="1">
    <location>
        <begin position="350"/>
        <end position="394"/>
    </location>
</feature>
<name>A0A9Q1CCH6_HOLLE</name>
<feature type="compositionally biased region" description="Basic and acidic residues" evidence="1">
    <location>
        <begin position="216"/>
        <end position="226"/>
    </location>
</feature>
<keyword evidence="2" id="KW-0472">Membrane</keyword>
<accession>A0A9Q1CCH6</accession>
<proteinExistence type="predicted"/>
<dbReference type="Proteomes" id="UP001152320">
    <property type="component" value="Chromosome 5"/>
</dbReference>
<keyword evidence="4" id="KW-1185">Reference proteome</keyword>
<evidence type="ECO:0000256" key="1">
    <source>
        <dbReference type="SAM" id="MobiDB-lite"/>
    </source>
</evidence>
<feature type="compositionally biased region" description="Polar residues" evidence="1">
    <location>
        <begin position="277"/>
        <end position="302"/>
    </location>
</feature>
<gene>
    <name evidence="3" type="ORF">HOLleu_13206</name>
</gene>